<dbReference type="PANTHER" id="PTHR31956:SF1">
    <property type="entry name" value="NON-SPECIFIC PHOSPHOLIPASE C1"/>
    <property type="match status" value="1"/>
</dbReference>
<feature type="chain" id="PRO_5037925130" evidence="2">
    <location>
        <begin position="22"/>
        <end position="383"/>
    </location>
</feature>
<dbReference type="AlphaFoldDB" id="A0A956RQK5"/>
<reference evidence="3" key="1">
    <citation type="submission" date="2020-04" db="EMBL/GenBank/DDBJ databases">
        <authorList>
            <person name="Zhang T."/>
        </authorList>
    </citation>
    <scope>NUCLEOTIDE SEQUENCE</scope>
    <source>
        <strain evidence="3">HKST-UBA01</strain>
    </source>
</reference>
<dbReference type="InterPro" id="IPR007312">
    <property type="entry name" value="Phosphoesterase"/>
</dbReference>
<reference evidence="3" key="2">
    <citation type="journal article" date="2021" name="Microbiome">
        <title>Successional dynamics and alternative stable states in a saline activated sludge microbial community over 9 years.</title>
        <authorList>
            <person name="Wang Y."/>
            <person name="Ye J."/>
            <person name="Ju F."/>
            <person name="Liu L."/>
            <person name="Boyd J.A."/>
            <person name="Deng Y."/>
            <person name="Parks D.H."/>
            <person name="Jiang X."/>
            <person name="Yin X."/>
            <person name="Woodcroft B.J."/>
            <person name="Tyson G.W."/>
            <person name="Hugenholtz P."/>
            <person name="Polz M.F."/>
            <person name="Zhang T."/>
        </authorList>
    </citation>
    <scope>NUCLEOTIDE SEQUENCE</scope>
    <source>
        <strain evidence="3">HKST-UBA01</strain>
    </source>
</reference>
<sequence length="383" mass="40483">MRVSFLSARGLRAVIWTSLFAAVSWQTAAHAVPPADHILVVIMENHSYDQVRTAPYTAGLIAANSVCSESYGVTHPSQPNYLALWSGGTQGVVNDACPPPGSPYVTANLGQACEAAGVSWRAYSEDLPSAGYTGCTAAGGLYVRKHAPWVNFSNLDHTRERPYTDLATDIANGTLPRLGFVVPNQCNNTHDCPVATGDTWLANNLPQMIEGVGPDGFVVLTWDEDNSASGNHILTVFAGSAVIAGADHTGHVDHYTVLRTICDALEIPAFGLAAGRLPIDDIWSASAGVPQPETSVGVRLGPVYPNPSTHGFRAHFSSPASAPVRAGIFDAAGRLVVPLSPRDGTLIEWDGNDGTGRQAGSGLYFLRLQSGSVRTETKVIVIE</sequence>
<dbReference type="Proteomes" id="UP000697710">
    <property type="component" value="Unassembled WGS sequence"/>
</dbReference>
<protein>
    <submittedName>
        <fullName evidence="3">T9SS type A sorting domain-containing protein</fullName>
    </submittedName>
</protein>
<gene>
    <name evidence="3" type="ORF">KC729_08495</name>
</gene>
<dbReference type="Pfam" id="PF04185">
    <property type="entry name" value="Phosphoesterase"/>
    <property type="match status" value="1"/>
</dbReference>
<dbReference type="InterPro" id="IPR017850">
    <property type="entry name" value="Alkaline_phosphatase_core_sf"/>
</dbReference>
<dbReference type="Gene3D" id="2.60.40.4070">
    <property type="match status" value="1"/>
</dbReference>
<name>A0A956RQK5_UNCEI</name>
<proteinExistence type="predicted"/>
<evidence type="ECO:0000256" key="2">
    <source>
        <dbReference type="SAM" id="SignalP"/>
    </source>
</evidence>
<evidence type="ECO:0000313" key="4">
    <source>
        <dbReference type="Proteomes" id="UP000697710"/>
    </source>
</evidence>
<accession>A0A956RQK5</accession>
<dbReference type="InterPro" id="IPR026444">
    <property type="entry name" value="Secre_tail"/>
</dbReference>
<dbReference type="NCBIfam" id="TIGR04183">
    <property type="entry name" value="Por_Secre_tail"/>
    <property type="match status" value="1"/>
</dbReference>
<evidence type="ECO:0000313" key="3">
    <source>
        <dbReference type="EMBL" id="MCA9727709.1"/>
    </source>
</evidence>
<comment type="caution">
    <text evidence="3">The sequence shown here is derived from an EMBL/GenBank/DDBJ whole genome shotgun (WGS) entry which is preliminary data.</text>
</comment>
<keyword evidence="2" id="KW-0732">Signal</keyword>
<feature type="signal peptide" evidence="2">
    <location>
        <begin position="1"/>
        <end position="21"/>
    </location>
</feature>
<evidence type="ECO:0000256" key="1">
    <source>
        <dbReference type="ARBA" id="ARBA00022801"/>
    </source>
</evidence>
<dbReference type="GO" id="GO:0042578">
    <property type="term" value="F:phosphoric ester hydrolase activity"/>
    <property type="evidence" value="ECO:0007669"/>
    <property type="project" value="UniProtKB-ARBA"/>
</dbReference>
<dbReference type="PANTHER" id="PTHR31956">
    <property type="entry name" value="NON-SPECIFIC PHOSPHOLIPASE C4-RELATED"/>
    <property type="match status" value="1"/>
</dbReference>
<organism evidence="3 4">
    <name type="scientific">Eiseniibacteriota bacterium</name>
    <dbReference type="NCBI Taxonomy" id="2212470"/>
    <lineage>
        <taxon>Bacteria</taxon>
        <taxon>Candidatus Eiseniibacteriota</taxon>
    </lineage>
</organism>
<keyword evidence="1" id="KW-0378">Hydrolase</keyword>
<dbReference type="Gene3D" id="3.40.720.10">
    <property type="entry name" value="Alkaline Phosphatase, subunit A"/>
    <property type="match status" value="1"/>
</dbReference>
<dbReference type="EMBL" id="JAGQHR010000218">
    <property type="protein sequence ID" value="MCA9727709.1"/>
    <property type="molecule type" value="Genomic_DNA"/>
</dbReference>